<evidence type="ECO:0000256" key="1">
    <source>
        <dbReference type="ARBA" id="ARBA00008857"/>
    </source>
</evidence>
<dbReference type="PANTHER" id="PTHR30349:SF41">
    <property type="entry name" value="INTEGRASE_RECOMBINASE PROTEIN MJ0367-RELATED"/>
    <property type="match status" value="1"/>
</dbReference>
<sequence length="274" mass="30814">MTAELCVEWARDEARIADPFTWARRLDELRTFSHFLAGIDAATQFPSGSPFGRSTRRLSPHIYTSAEIQRIVDEATMLRPTMSLRPATFTTMFGLLAATGLRISEALALRLVDTDLSTGQLTIRTSKFGGSRLVPLHPTTVQALGRYLARRNHYAGSNEDECFFTGHPDGRAIPYTTARHAFTRLPAHKDIRPRGGHPRVRIHDLRHTFVCHRLMLWLEQGINIDNAIMALSTYVGHVEPKSTYWYMEAIPELMALTSARFERATQKVGGADHA</sequence>
<dbReference type="SUPFAM" id="SSF56349">
    <property type="entry name" value="DNA breaking-rejoining enzymes"/>
    <property type="match status" value="1"/>
</dbReference>
<evidence type="ECO:0000313" key="6">
    <source>
        <dbReference type="EMBL" id="MDD7973681.1"/>
    </source>
</evidence>
<dbReference type="InterPro" id="IPR050090">
    <property type="entry name" value="Tyrosine_recombinase_XerCD"/>
</dbReference>
<comment type="caution">
    <text evidence="6">The sequence shown here is derived from an EMBL/GenBank/DDBJ whole genome shotgun (WGS) entry which is preliminary data.</text>
</comment>
<dbReference type="PANTHER" id="PTHR30349">
    <property type="entry name" value="PHAGE INTEGRASE-RELATED"/>
    <property type="match status" value="1"/>
</dbReference>
<dbReference type="InterPro" id="IPR013762">
    <property type="entry name" value="Integrase-like_cat_sf"/>
</dbReference>
<evidence type="ECO:0000256" key="4">
    <source>
        <dbReference type="ARBA" id="ARBA00023172"/>
    </source>
</evidence>
<accession>A0ABT5TH46</accession>
<evidence type="ECO:0000259" key="5">
    <source>
        <dbReference type="PROSITE" id="PS51898"/>
    </source>
</evidence>
<reference evidence="6" key="1">
    <citation type="submission" date="2023-02" db="EMBL/GenBank/DDBJ databases">
        <title>Description of Roseinatronobacter alkalisoli sp. nov., an alkaliphilic bacerium isolated from soda soil.</title>
        <authorList>
            <person name="Wei W."/>
        </authorList>
    </citation>
    <scope>NUCLEOTIDE SEQUENCE</scope>
    <source>
        <strain evidence="6">HJB301</strain>
    </source>
</reference>
<feature type="domain" description="Tyr recombinase" evidence="5">
    <location>
        <begin position="58"/>
        <end position="259"/>
    </location>
</feature>
<organism evidence="6 7">
    <name type="scientific">Roseinatronobacter alkalisoli</name>
    <dbReference type="NCBI Taxonomy" id="3028235"/>
    <lineage>
        <taxon>Bacteria</taxon>
        <taxon>Pseudomonadati</taxon>
        <taxon>Pseudomonadota</taxon>
        <taxon>Alphaproteobacteria</taxon>
        <taxon>Rhodobacterales</taxon>
        <taxon>Paracoccaceae</taxon>
        <taxon>Roseinatronobacter</taxon>
    </lineage>
</organism>
<dbReference type="Gene3D" id="1.10.443.10">
    <property type="entry name" value="Intergrase catalytic core"/>
    <property type="match status" value="1"/>
</dbReference>
<proteinExistence type="inferred from homology"/>
<comment type="similarity">
    <text evidence="1">Belongs to the 'phage' integrase family.</text>
</comment>
<keyword evidence="4" id="KW-0233">DNA recombination</keyword>
<evidence type="ECO:0000256" key="3">
    <source>
        <dbReference type="ARBA" id="ARBA00023125"/>
    </source>
</evidence>
<gene>
    <name evidence="6" type="ORF">PUT78_21710</name>
</gene>
<protein>
    <submittedName>
        <fullName evidence="6">Tyrosine-type recombinase/integrase</fullName>
    </submittedName>
</protein>
<dbReference type="Pfam" id="PF00589">
    <property type="entry name" value="Phage_integrase"/>
    <property type="match status" value="1"/>
</dbReference>
<dbReference type="Proteomes" id="UP001431784">
    <property type="component" value="Unassembled WGS sequence"/>
</dbReference>
<dbReference type="PROSITE" id="PS51898">
    <property type="entry name" value="TYR_RECOMBINASE"/>
    <property type="match status" value="1"/>
</dbReference>
<keyword evidence="2" id="KW-0229">DNA integration</keyword>
<dbReference type="InterPro" id="IPR002104">
    <property type="entry name" value="Integrase_catalytic"/>
</dbReference>
<dbReference type="EMBL" id="JAQZSM010000047">
    <property type="protein sequence ID" value="MDD7973681.1"/>
    <property type="molecule type" value="Genomic_DNA"/>
</dbReference>
<keyword evidence="3" id="KW-0238">DNA-binding</keyword>
<dbReference type="InterPro" id="IPR011010">
    <property type="entry name" value="DNA_brk_join_enz"/>
</dbReference>
<keyword evidence="7" id="KW-1185">Reference proteome</keyword>
<name>A0ABT5TH46_9RHOB</name>
<evidence type="ECO:0000256" key="2">
    <source>
        <dbReference type="ARBA" id="ARBA00022908"/>
    </source>
</evidence>
<evidence type="ECO:0000313" key="7">
    <source>
        <dbReference type="Proteomes" id="UP001431784"/>
    </source>
</evidence>